<dbReference type="InterPro" id="IPR036188">
    <property type="entry name" value="FAD/NAD-bd_sf"/>
</dbReference>
<evidence type="ECO:0000256" key="2">
    <source>
        <dbReference type="ARBA" id="ARBA00023002"/>
    </source>
</evidence>
<dbReference type="SUPFAM" id="SSF51905">
    <property type="entry name" value="FAD/NAD(P)-binding domain"/>
    <property type="match status" value="1"/>
</dbReference>
<dbReference type="GO" id="GO:0016491">
    <property type="term" value="F:oxidoreductase activity"/>
    <property type="evidence" value="ECO:0007669"/>
    <property type="project" value="UniProtKB-KW"/>
</dbReference>
<keyword evidence="2" id="KW-0560">Oxidoreductase</keyword>
<evidence type="ECO:0000313" key="4">
    <source>
        <dbReference type="EMBL" id="GAF70999.1"/>
    </source>
</evidence>
<accession>X0RQ87</accession>
<dbReference type="PANTHER" id="PTHR11632">
    <property type="entry name" value="SUCCINATE DEHYDROGENASE 2 FLAVOPROTEIN SUBUNIT"/>
    <property type="match status" value="1"/>
</dbReference>
<name>X0RQ87_9ZZZZ</name>
<dbReference type="InterPro" id="IPR030664">
    <property type="entry name" value="SdhA/FrdA/AprA"/>
</dbReference>
<gene>
    <name evidence="4" type="ORF">S01H1_00176</name>
</gene>
<protein>
    <recommendedName>
        <fullName evidence="3">FAD-dependent oxidoreductase 2 FAD-binding domain-containing protein</fullName>
    </recommendedName>
</protein>
<dbReference type="Gene3D" id="3.50.50.60">
    <property type="entry name" value="FAD/NAD(P)-binding domain"/>
    <property type="match status" value="1"/>
</dbReference>
<dbReference type="AlphaFoldDB" id="X0RQ87"/>
<evidence type="ECO:0000256" key="1">
    <source>
        <dbReference type="ARBA" id="ARBA00022630"/>
    </source>
</evidence>
<dbReference type="EMBL" id="BARS01000055">
    <property type="protein sequence ID" value="GAF70999.1"/>
    <property type="molecule type" value="Genomic_DNA"/>
</dbReference>
<dbReference type="Pfam" id="PF00890">
    <property type="entry name" value="FAD_binding_2"/>
    <property type="match status" value="1"/>
</dbReference>
<proteinExistence type="predicted"/>
<feature type="domain" description="FAD-dependent oxidoreductase 2 FAD-binding" evidence="3">
    <location>
        <begin position="97"/>
        <end position="337"/>
    </location>
</feature>
<reference evidence="4" key="1">
    <citation type="journal article" date="2014" name="Front. Microbiol.">
        <title>High frequency of phylogenetically diverse reductive dehalogenase-homologous genes in deep subseafloor sedimentary metagenomes.</title>
        <authorList>
            <person name="Kawai M."/>
            <person name="Futagami T."/>
            <person name="Toyoda A."/>
            <person name="Takaki Y."/>
            <person name="Nishi S."/>
            <person name="Hori S."/>
            <person name="Arai W."/>
            <person name="Tsubouchi T."/>
            <person name="Morono Y."/>
            <person name="Uchiyama I."/>
            <person name="Ito T."/>
            <person name="Fujiyama A."/>
            <person name="Inagaki F."/>
            <person name="Takami H."/>
        </authorList>
    </citation>
    <scope>NUCLEOTIDE SEQUENCE</scope>
    <source>
        <strain evidence="4">Expedition CK06-06</strain>
    </source>
</reference>
<sequence>MYPEYMQESLKLVEKTRPARLKKALSGEKVFTPMTDAERSEVLTKFHPDYKADAKKKIRIGPNRGENITSEVADILESHSRINPDDFDLSRVDYDTDVLVIGGGGGGAGAALLARENRAKVIIATKLRIGDSNSMMSQGGIQASVNPNDSPAIHYLDVLGGGHFDNKPDLVRTLVMDAPLVIKWLEELGVMFDKNPDGNMVTMLGGGCSRKRMHSARDYTGAAIMRVLRDEVKNHPEDIQVIEFSPAIELLMDEGGQVAGAILYNLETEEYIIVRAKSTIIATGGFGRLHIKEFATTNHYGATADGLVLGYKVGANLLYMDSVQYHPTGAVYPEQILGFLIT</sequence>
<comment type="caution">
    <text evidence="4">The sequence shown here is derived from an EMBL/GenBank/DDBJ whole genome shotgun (WGS) entry which is preliminary data.</text>
</comment>
<dbReference type="InterPro" id="IPR003953">
    <property type="entry name" value="FAD-dep_OxRdtase_2_FAD-bd"/>
</dbReference>
<organism evidence="4">
    <name type="scientific">marine sediment metagenome</name>
    <dbReference type="NCBI Taxonomy" id="412755"/>
    <lineage>
        <taxon>unclassified sequences</taxon>
        <taxon>metagenomes</taxon>
        <taxon>ecological metagenomes</taxon>
    </lineage>
</organism>
<keyword evidence="1" id="KW-0285">Flavoprotein</keyword>
<evidence type="ECO:0000259" key="3">
    <source>
        <dbReference type="Pfam" id="PF00890"/>
    </source>
</evidence>
<dbReference type="PANTHER" id="PTHR11632:SF51">
    <property type="entry name" value="SUCCINATE DEHYDROGENASE [UBIQUINONE] FLAVOPROTEIN SUBUNIT, MITOCHONDRIAL"/>
    <property type="match status" value="1"/>
</dbReference>
<feature type="non-terminal residue" evidence="4">
    <location>
        <position position="342"/>
    </location>
</feature>